<dbReference type="InterPro" id="IPR011990">
    <property type="entry name" value="TPR-like_helical_dom_sf"/>
</dbReference>
<feature type="repeat" description="TPR" evidence="1">
    <location>
        <begin position="380"/>
        <end position="413"/>
    </location>
</feature>
<feature type="region of interest" description="Disordered" evidence="2">
    <location>
        <begin position="1"/>
        <end position="48"/>
    </location>
</feature>
<evidence type="ECO:0000313" key="4">
    <source>
        <dbReference type="EMBL" id="KAF9577176.1"/>
    </source>
</evidence>
<dbReference type="SUPFAM" id="SSF48452">
    <property type="entry name" value="TPR-like"/>
    <property type="match status" value="1"/>
</dbReference>
<comment type="caution">
    <text evidence="4">The sequence shown here is derived from an EMBL/GenBank/DDBJ whole genome shotgun (WGS) entry which is preliminary data.</text>
</comment>
<organism evidence="4 5">
    <name type="scientific">Lunasporangiospora selenospora</name>
    <dbReference type="NCBI Taxonomy" id="979761"/>
    <lineage>
        <taxon>Eukaryota</taxon>
        <taxon>Fungi</taxon>
        <taxon>Fungi incertae sedis</taxon>
        <taxon>Mucoromycota</taxon>
        <taxon>Mortierellomycotina</taxon>
        <taxon>Mortierellomycetes</taxon>
        <taxon>Mortierellales</taxon>
        <taxon>Mortierellaceae</taxon>
        <taxon>Lunasporangiospora</taxon>
    </lineage>
</organism>
<feature type="transmembrane region" description="Helical" evidence="3">
    <location>
        <begin position="147"/>
        <end position="169"/>
    </location>
</feature>
<keyword evidence="3" id="KW-0812">Transmembrane</keyword>
<dbReference type="Proteomes" id="UP000780801">
    <property type="component" value="Unassembled WGS sequence"/>
</dbReference>
<evidence type="ECO:0000256" key="1">
    <source>
        <dbReference type="PROSITE-ProRule" id="PRU00339"/>
    </source>
</evidence>
<keyword evidence="3" id="KW-0472">Membrane</keyword>
<feature type="non-terminal residue" evidence="4">
    <location>
        <position position="428"/>
    </location>
</feature>
<dbReference type="PROSITE" id="PS50005">
    <property type="entry name" value="TPR"/>
    <property type="match status" value="1"/>
</dbReference>
<dbReference type="EMBL" id="JAABOA010005189">
    <property type="protein sequence ID" value="KAF9577176.1"/>
    <property type="molecule type" value="Genomic_DNA"/>
</dbReference>
<reference evidence="4" key="1">
    <citation type="journal article" date="2020" name="Fungal Divers.">
        <title>Resolving the Mortierellaceae phylogeny through synthesis of multi-gene phylogenetics and phylogenomics.</title>
        <authorList>
            <person name="Vandepol N."/>
            <person name="Liber J."/>
            <person name="Desiro A."/>
            <person name="Na H."/>
            <person name="Kennedy M."/>
            <person name="Barry K."/>
            <person name="Grigoriev I.V."/>
            <person name="Miller A.N."/>
            <person name="O'Donnell K."/>
            <person name="Stajich J.E."/>
            <person name="Bonito G."/>
        </authorList>
    </citation>
    <scope>NUCLEOTIDE SEQUENCE</scope>
    <source>
        <strain evidence="4">KOD1015</strain>
    </source>
</reference>
<keyword evidence="5" id="KW-1185">Reference proteome</keyword>
<protein>
    <recommendedName>
        <fullName evidence="6">Tetratricopeptide repeat-containing protein</fullName>
    </recommendedName>
</protein>
<proteinExistence type="predicted"/>
<name>A0A9P6FLZ3_9FUNG</name>
<gene>
    <name evidence="4" type="ORF">BGW38_007784</name>
</gene>
<dbReference type="InterPro" id="IPR019734">
    <property type="entry name" value="TPR_rpt"/>
</dbReference>
<evidence type="ECO:0008006" key="6">
    <source>
        <dbReference type="Google" id="ProtNLM"/>
    </source>
</evidence>
<keyword evidence="3" id="KW-1133">Transmembrane helix</keyword>
<dbReference type="Gene3D" id="1.25.40.10">
    <property type="entry name" value="Tetratricopeptide repeat domain"/>
    <property type="match status" value="1"/>
</dbReference>
<evidence type="ECO:0000256" key="2">
    <source>
        <dbReference type="SAM" id="MobiDB-lite"/>
    </source>
</evidence>
<dbReference type="AlphaFoldDB" id="A0A9P6FLZ3"/>
<evidence type="ECO:0000313" key="5">
    <source>
        <dbReference type="Proteomes" id="UP000780801"/>
    </source>
</evidence>
<sequence length="428" mass="47105">MKRAQEAENRGVQGGGGKLSKKLAENKKKSPYAVEESMPEPTNKVRWDSHEPFVQDTMSSSWAFRSAAIARARLSPHSALSRSTIVHSRPSWTPPLFSRHHSAPAPYRSFTVSTPCRASNPNIMELDQSLSPVTRVMITTTKAVRNILIFSTTTLTLGFLSWTGAHAYLEQYKCPSPAGLSSAAQNCLHGAWIREEISPDPDVAEIYLNKALDLTRSDLETKYGLGPASSLSSSSPPPSPVSALKLEKDKALVEIEHRLARFYARIGQDERAATLWTRLWKLSEKEISESKDEEPTSGGFSLGGLFGAGMEQRPLITKQEGIAFAKHAADCWMRLGEYDLAEEALAWALGTMTQARQEQKQLTTTDTAATLSGTGVINEVGFLSTLGALYVRQAKYQDALSLFVRAMQLVQDHRQQDPQQITQVADIA</sequence>
<dbReference type="OrthoDB" id="10050400at2759"/>
<accession>A0A9P6FLZ3</accession>
<keyword evidence="1" id="KW-0802">TPR repeat</keyword>
<evidence type="ECO:0000256" key="3">
    <source>
        <dbReference type="SAM" id="Phobius"/>
    </source>
</evidence>